<evidence type="ECO:0000313" key="2">
    <source>
        <dbReference type="Proteomes" id="UP000254893"/>
    </source>
</evidence>
<protein>
    <submittedName>
        <fullName evidence="1">Uncharacterized protein</fullName>
    </submittedName>
</protein>
<organism evidence="1 2">
    <name type="scientific">Sphingobacterium spiritivorum</name>
    <name type="common">Flavobacterium spiritivorum</name>
    <dbReference type="NCBI Taxonomy" id="258"/>
    <lineage>
        <taxon>Bacteria</taxon>
        <taxon>Pseudomonadati</taxon>
        <taxon>Bacteroidota</taxon>
        <taxon>Sphingobacteriia</taxon>
        <taxon>Sphingobacteriales</taxon>
        <taxon>Sphingobacteriaceae</taxon>
        <taxon>Sphingobacterium</taxon>
    </lineage>
</organism>
<accession>A0A380CCZ1</accession>
<gene>
    <name evidence="1" type="ORF">NCTC11388_02722</name>
</gene>
<dbReference type="RefSeq" id="WP_115170486.1">
    <property type="nucleotide sequence ID" value="NZ_UGYW01000002.1"/>
</dbReference>
<sequence>MTHSFHIPVLGLAFSIDSPLKVARYGISSVISIVDDELIERIRAYYSKLNNIDFLPITKKDQDFRAKRITAYLNLVKQLVKEQTAGMRAQLMEANAEVARYFNLLPDNNPIKAQYDRMLKETDDTTRNHLSRQLHSCIQPGDIDVNIMSKVDKINYAPDGEALDEKYADALAALRGFANSDLHSSVVLSAGMNPRLYSYLSDLEVFQPKEDQEFEKKITLKVSDFRSAMIQARFLAKKGLWVSEFRVESGLNCGGHAFATDGYLIGPILAEFKDKKQQLKEELFDTYHKYWEAKNIICKQAPHIRYTVQGGVGTAAEHQFLLSHYDFDAVGWGSPFLLVPDATTVDNDTLQALVESKADDFYISGSSPLGVPFNNFRQSSAEKLRIQRIEKGRPGSPCKKKYLVSSTAYTAQPICTASREYQHMKLKELDQQELTTEAYERAFRDITAKTCLCEGLATPAYLKYDILKPKESAAVAICPGPNTFWFKGIFSLDQMVNHIYGRDNLIPSAERPILFINELRLYVEHIRKYIDVNKLEVDDKKIKYLDKFKTQLKEGINYYRTLIKDLTGFQASVLAAFPHQLDEVEQELETLSFG</sequence>
<dbReference type="AlphaFoldDB" id="A0A380CCZ1"/>
<dbReference type="Proteomes" id="UP000254893">
    <property type="component" value="Unassembled WGS sequence"/>
</dbReference>
<dbReference type="EMBL" id="UGYW01000002">
    <property type="protein sequence ID" value="SUJ17966.1"/>
    <property type="molecule type" value="Genomic_DNA"/>
</dbReference>
<reference evidence="1 2" key="1">
    <citation type="submission" date="2018-06" db="EMBL/GenBank/DDBJ databases">
        <authorList>
            <consortium name="Pathogen Informatics"/>
            <person name="Doyle S."/>
        </authorList>
    </citation>
    <scope>NUCLEOTIDE SEQUENCE [LARGE SCALE GENOMIC DNA]</scope>
    <source>
        <strain evidence="1 2">NCTC11388</strain>
    </source>
</reference>
<evidence type="ECO:0000313" key="1">
    <source>
        <dbReference type="EMBL" id="SUJ17966.1"/>
    </source>
</evidence>
<name>A0A380CCZ1_SPHSI</name>
<proteinExistence type="predicted"/>